<dbReference type="Proteomes" id="UP000299794">
    <property type="component" value="Unassembled WGS sequence"/>
</dbReference>
<protein>
    <submittedName>
        <fullName evidence="1">Uncharacterized protein</fullName>
    </submittedName>
</protein>
<comment type="caution">
    <text evidence="1">The sequence shown here is derived from an EMBL/GenBank/DDBJ whole genome shotgun (WGS) entry which is preliminary data.</text>
</comment>
<accession>A0A4P5ZBS4</accession>
<sequence length="434" mass="48217">MLIDTTLLVKNPEIIKGLLDGSMTRYGSVIRWAAGNANGGQIVRHLAETPGLTSKLMTVPFSPILGGVDIIGHGLTYHKLMGIEKTLSSVMGLTQIAAGASVLNLGVSVAGFAYMGYKLHQVQKTLGHIQQSMEAGFKGIKDDLIRIENNLSEGFNHLNQRLNRVDEGLNIISGQLAYLYLLVEDSREKQKSLAKAISHLHQAMLIKEIAALKAELDDRSHFPNESPRSNIKTASRVRLFLSNQAIQATPELDAEIMLNADVSIQGWAVATATEANLLLEIGKHQEAKELLAIEVPQFKQVAERWGQALINNENSYLSTAYRFSNSRFNNHITPERVERITKISISDRALSPDQIRSKKTNIDVEFDMFYSDTKFDLAWTYRQIAIAEYLDTLSELLARLESLEYFADLCESKGVKSSREIMPGDDAEPGIYVL</sequence>
<evidence type="ECO:0000313" key="2">
    <source>
        <dbReference type="Proteomes" id="UP000299794"/>
    </source>
</evidence>
<dbReference type="EMBL" id="BJCD01000034">
    <property type="protein sequence ID" value="GDZ93458.1"/>
    <property type="molecule type" value="Genomic_DNA"/>
</dbReference>
<name>A0A4P5ZBS4_PLAAG</name>
<evidence type="ECO:0000313" key="1">
    <source>
        <dbReference type="EMBL" id="GDZ93458.1"/>
    </source>
</evidence>
<dbReference type="RefSeq" id="WP_141293844.1">
    <property type="nucleotide sequence ID" value="NZ_BJCD01000034.1"/>
</dbReference>
<proteinExistence type="predicted"/>
<gene>
    <name evidence="1" type="ORF">PA905_12960</name>
</gene>
<dbReference type="AlphaFoldDB" id="A0A4P5ZBS4"/>
<reference evidence="2" key="1">
    <citation type="submission" date="2019-02" db="EMBL/GenBank/DDBJ databases">
        <title>Draft genome sequence of Planktothrix agardhii NIES-905.</title>
        <authorList>
            <person name="Yamaguchi H."/>
            <person name="Suzuki S."/>
            <person name="Kawachi M."/>
        </authorList>
    </citation>
    <scope>NUCLEOTIDE SEQUENCE [LARGE SCALE GENOMIC DNA]</scope>
    <source>
        <strain evidence="2">CCAP 1459/11A</strain>
    </source>
</reference>
<organism evidence="1 2">
    <name type="scientific">Planktothrix agardhii CCAP 1459/11A</name>
    <dbReference type="NCBI Taxonomy" id="282420"/>
    <lineage>
        <taxon>Bacteria</taxon>
        <taxon>Bacillati</taxon>
        <taxon>Cyanobacteriota</taxon>
        <taxon>Cyanophyceae</taxon>
        <taxon>Oscillatoriophycideae</taxon>
        <taxon>Oscillatoriales</taxon>
        <taxon>Microcoleaceae</taxon>
        <taxon>Planktothrix</taxon>
    </lineage>
</organism>